<dbReference type="AlphaFoldDB" id="A0A7R9ATL8"/>
<proteinExistence type="inferred from homology"/>
<dbReference type="InterPro" id="IPR037516">
    <property type="entry name" value="Tripartite_DENN"/>
</dbReference>
<dbReference type="PROSITE" id="PS50211">
    <property type="entry name" value="DENN"/>
    <property type="match status" value="1"/>
</dbReference>
<feature type="compositionally biased region" description="Basic and acidic residues" evidence="2">
    <location>
        <begin position="616"/>
        <end position="626"/>
    </location>
</feature>
<dbReference type="InterPro" id="IPR018307">
    <property type="entry name" value="ABL9/DENND6_dom"/>
</dbReference>
<evidence type="ECO:0000313" key="4">
    <source>
        <dbReference type="EMBL" id="CAD7260244.1"/>
    </source>
</evidence>
<feature type="domain" description="UDENN" evidence="3">
    <location>
        <begin position="17"/>
        <end position="453"/>
    </location>
</feature>
<gene>
    <name evidence="4" type="ORF">TSIB3V08_LOCUS4427</name>
</gene>
<evidence type="ECO:0000256" key="1">
    <source>
        <dbReference type="ARBA" id="ARBA00038178"/>
    </source>
</evidence>
<feature type="region of interest" description="Disordered" evidence="2">
    <location>
        <begin position="592"/>
        <end position="626"/>
    </location>
</feature>
<comment type="similarity">
    <text evidence="1">Belongs to the AVL9 family.</text>
</comment>
<feature type="compositionally biased region" description="Polar residues" evidence="2">
    <location>
        <begin position="605"/>
        <end position="614"/>
    </location>
</feature>
<protein>
    <recommendedName>
        <fullName evidence="3">UDENN domain-containing protein</fullName>
    </recommendedName>
</protein>
<dbReference type="PANTHER" id="PTHR31017:SF1">
    <property type="entry name" value="LATE SECRETORY PATHWAY PROTEIN AVL9 HOMOLOG"/>
    <property type="match status" value="1"/>
</dbReference>
<dbReference type="EMBL" id="OC001581">
    <property type="protein sequence ID" value="CAD7260244.1"/>
    <property type="molecule type" value="Genomic_DNA"/>
</dbReference>
<reference evidence="4" key="1">
    <citation type="submission" date="2020-11" db="EMBL/GenBank/DDBJ databases">
        <authorList>
            <person name="Tran Van P."/>
        </authorList>
    </citation>
    <scope>NUCLEOTIDE SEQUENCE</scope>
</reference>
<organism evidence="4">
    <name type="scientific">Timema shepardi</name>
    <name type="common">Walking stick</name>
    <dbReference type="NCBI Taxonomy" id="629360"/>
    <lineage>
        <taxon>Eukaryota</taxon>
        <taxon>Metazoa</taxon>
        <taxon>Ecdysozoa</taxon>
        <taxon>Arthropoda</taxon>
        <taxon>Hexapoda</taxon>
        <taxon>Insecta</taxon>
        <taxon>Pterygota</taxon>
        <taxon>Neoptera</taxon>
        <taxon>Polyneoptera</taxon>
        <taxon>Phasmatodea</taxon>
        <taxon>Timematodea</taxon>
        <taxon>Timematoidea</taxon>
        <taxon>Timematidae</taxon>
        <taxon>Timema</taxon>
    </lineage>
</organism>
<accession>A0A7R9ATL8</accession>
<dbReference type="GO" id="GO:0005737">
    <property type="term" value="C:cytoplasm"/>
    <property type="evidence" value="ECO:0007669"/>
    <property type="project" value="TreeGrafter"/>
</dbReference>
<dbReference type="Pfam" id="PF09794">
    <property type="entry name" value="Avl9"/>
    <property type="match status" value="1"/>
</dbReference>
<dbReference type="InterPro" id="IPR051731">
    <property type="entry name" value="DENND11/AVL9_GEFs"/>
</dbReference>
<dbReference type="PANTHER" id="PTHR31017">
    <property type="entry name" value="LATE SECRETORY PATHWAY PROTEIN AVL9-RELATED"/>
    <property type="match status" value="1"/>
</dbReference>
<evidence type="ECO:0000259" key="3">
    <source>
        <dbReference type="PROSITE" id="PS50211"/>
    </source>
</evidence>
<name>A0A7R9ATL8_TIMSH</name>
<sequence>MTASSENMKESMLGPILHVVVVGFHHKKGCQVEFSFPPLIPGSEPDSNTCPPGWKYLPTLALPDGSHNFEADTVYFHLPSLTNPKQTVYGISCFRQIPVEKLKNRTADITRGTVQKSVCVLSTLPLYGHIQVKMALITHAYFDEGDFSKVKLLHDTYHHLNSCLSDVDVSQLSPQLYVGLSARDFILQFRHKALLLFKLLLLERRLVFYRSPVHPLCVTILSLLSLHPGMIDHGLEESACVKPSRPMSPIPNFADVPDKVIPSATIAVETQKQDAEKWEKLSPHSPTMTAVEERWIEVSAQCAPNLHGSDSISSLSVPAMRGNNTSSTLNRDISVDTLCDTSVAQSNMATIALVPAEQCGVPLMLFTQGYLCHPYLSLPYLDLLSDVNVRGYVVGATNVLFKQKKQLADVLIEREHVWRLKNPELRRQLHLTTEDLRFADFIVRHVSEDRHDVFLNGVGWEGGEEWIRSQFRVYLLCLMRTSLLQDESREAEHFNAHFMSAWKSTHNYKTWVTGEHAGIWDLNPGHPFAGQLSVADMKLRLSHTMQNTEGGRKLNQAMTSTGRAVATTGRAVGGALSQAKGALSSWWSTLTTPQSPDCETPVAAENSSGITVSSKVLKEEEQEDKS</sequence>
<evidence type="ECO:0000256" key="2">
    <source>
        <dbReference type="SAM" id="MobiDB-lite"/>
    </source>
</evidence>